<dbReference type="SUPFAM" id="SSF102546">
    <property type="entry name" value="RbsD-like"/>
    <property type="match status" value="1"/>
</dbReference>
<evidence type="ECO:0000313" key="4">
    <source>
        <dbReference type="EMBL" id="SDU91066.1"/>
    </source>
</evidence>
<dbReference type="Gene3D" id="3.40.1650.10">
    <property type="entry name" value="RbsD-like domain"/>
    <property type="match status" value="1"/>
</dbReference>
<dbReference type="Pfam" id="PF05025">
    <property type="entry name" value="RbsD_FucU"/>
    <property type="match status" value="1"/>
</dbReference>
<evidence type="ECO:0000313" key="5">
    <source>
        <dbReference type="Proteomes" id="UP000198825"/>
    </source>
</evidence>
<dbReference type="AlphaFoldDB" id="A0A1H2MF21"/>
<dbReference type="PANTHER" id="PTHR31690:SF4">
    <property type="entry name" value="FUCOSE MUTAROTASE"/>
    <property type="match status" value="1"/>
</dbReference>
<dbReference type="InterPro" id="IPR050443">
    <property type="entry name" value="RbsD/FucU_mutarotase"/>
</dbReference>
<comment type="catalytic activity">
    <reaction evidence="3">
        <text>alpha-L-fucose = beta-L-fucose</text>
        <dbReference type="Rhea" id="RHEA:25580"/>
        <dbReference type="ChEBI" id="CHEBI:42548"/>
        <dbReference type="ChEBI" id="CHEBI:42589"/>
        <dbReference type="EC" id="5.1.3.29"/>
    </reaction>
</comment>
<dbReference type="GO" id="GO:0062193">
    <property type="term" value="F:D-ribose pyranase activity"/>
    <property type="evidence" value="ECO:0007669"/>
    <property type="project" value="UniProtKB-EC"/>
</dbReference>
<protein>
    <submittedName>
        <fullName evidence="4">L-fucose mutarotase</fullName>
    </submittedName>
</protein>
<dbReference type="STRING" id="546874.SAMN04488544_1835"/>
<dbReference type="OrthoDB" id="9805009at2"/>
<dbReference type="Proteomes" id="UP000198825">
    <property type="component" value="Chromosome I"/>
</dbReference>
<gene>
    <name evidence="4" type="ORF">SAMN04488544_1835</name>
</gene>
<organism evidence="4 5">
    <name type="scientific">Microlunatus sagamiharensis</name>
    <dbReference type="NCBI Taxonomy" id="546874"/>
    <lineage>
        <taxon>Bacteria</taxon>
        <taxon>Bacillati</taxon>
        <taxon>Actinomycetota</taxon>
        <taxon>Actinomycetes</taxon>
        <taxon>Propionibacteriales</taxon>
        <taxon>Propionibacteriaceae</taxon>
        <taxon>Microlunatus</taxon>
    </lineage>
</organism>
<dbReference type="GO" id="GO:0036373">
    <property type="term" value="F:L-fucose mutarotase activity"/>
    <property type="evidence" value="ECO:0007669"/>
    <property type="project" value="UniProtKB-EC"/>
</dbReference>
<dbReference type="GO" id="GO:0006004">
    <property type="term" value="P:fucose metabolic process"/>
    <property type="evidence" value="ECO:0007669"/>
    <property type="project" value="TreeGrafter"/>
</dbReference>
<dbReference type="RefSeq" id="WP_091079943.1">
    <property type="nucleotide sequence ID" value="NZ_LT629799.1"/>
</dbReference>
<sequence length="138" mass="14394">MISHTLVHPEILSALASAGHGSTVLVADANYPFRTVVGPNATVVYLNLRPGLVGAEDVLEALVSAVVVESAAVMVPGDGPEPEIFAGFRRLLPGLELTELDRQAFYAASRSDDLALLVATGEQRVFSNVLLTLGVVGA</sequence>
<keyword evidence="2" id="KW-0413">Isomerase</keyword>
<keyword evidence="5" id="KW-1185">Reference proteome</keyword>
<evidence type="ECO:0000256" key="3">
    <source>
        <dbReference type="ARBA" id="ARBA00036324"/>
    </source>
</evidence>
<dbReference type="EMBL" id="LT629799">
    <property type="protein sequence ID" value="SDU91066.1"/>
    <property type="molecule type" value="Genomic_DNA"/>
</dbReference>
<evidence type="ECO:0000256" key="1">
    <source>
        <dbReference type="ARBA" id="ARBA00000223"/>
    </source>
</evidence>
<proteinExistence type="predicted"/>
<reference evidence="5" key="1">
    <citation type="submission" date="2016-10" db="EMBL/GenBank/DDBJ databases">
        <authorList>
            <person name="Varghese N."/>
            <person name="Submissions S."/>
        </authorList>
    </citation>
    <scope>NUCLEOTIDE SEQUENCE [LARGE SCALE GENOMIC DNA]</scope>
    <source>
        <strain evidence="5">DSM 21743</strain>
    </source>
</reference>
<comment type="catalytic activity">
    <reaction evidence="1">
        <text>beta-D-ribopyranose = beta-D-ribofuranose</text>
        <dbReference type="Rhea" id="RHEA:25432"/>
        <dbReference type="ChEBI" id="CHEBI:27476"/>
        <dbReference type="ChEBI" id="CHEBI:47002"/>
        <dbReference type="EC" id="5.4.99.62"/>
    </reaction>
</comment>
<name>A0A1H2MF21_9ACTN</name>
<accession>A0A1H2MF21</accession>
<dbReference type="PANTHER" id="PTHR31690">
    <property type="entry name" value="FUCOSE MUTAROTASE"/>
    <property type="match status" value="1"/>
</dbReference>
<dbReference type="GO" id="GO:0042806">
    <property type="term" value="F:fucose binding"/>
    <property type="evidence" value="ECO:0007669"/>
    <property type="project" value="TreeGrafter"/>
</dbReference>
<dbReference type="InterPro" id="IPR007721">
    <property type="entry name" value="RbsD_FucU"/>
</dbReference>
<evidence type="ECO:0000256" key="2">
    <source>
        <dbReference type="ARBA" id="ARBA00023235"/>
    </source>
</evidence>
<dbReference type="InterPro" id="IPR023750">
    <property type="entry name" value="RbsD-like_sf"/>
</dbReference>